<reference evidence="2 3" key="1">
    <citation type="submission" date="2018-11" db="EMBL/GenBank/DDBJ databases">
        <authorList>
            <consortium name="Pathogen Informatics"/>
        </authorList>
    </citation>
    <scope>NUCLEOTIDE SEQUENCE [LARGE SCALE GENOMIC DNA]</scope>
</reference>
<dbReference type="Pfam" id="PF15018">
    <property type="entry name" value="InaF-motif"/>
    <property type="match status" value="1"/>
</dbReference>
<feature type="region of interest" description="Disordered" evidence="1">
    <location>
        <begin position="44"/>
        <end position="65"/>
    </location>
</feature>
<name>A0A3P6PJR7_ANISI</name>
<evidence type="ECO:0000256" key="1">
    <source>
        <dbReference type="SAM" id="MobiDB-lite"/>
    </source>
</evidence>
<evidence type="ECO:0000313" key="2">
    <source>
        <dbReference type="EMBL" id="VDK20491.1"/>
    </source>
</evidence>
<dbReference type="AlphaFoldDB" id="A0A3P6PJR7"/>
<organism evidence="2 3">
    <name type="scientific">Anisakis simplex</name>
    <name type="common">Herring worm</name>
    <dbReference type="NCBI Taxonomy" id="6269"/>
    <lineage>
        <taxon>Eukaryota</taxon>
        <taxon>Metazoa</taxon>
        <taxon>Ecdysozoa</taxon>
        <taxon>Nematoda</taxon>
        <taxon>Chromadorea</taxon>
        <taxon>Rhabditida</taxon>
        <taxon>Spirurina</taxon>
        <taxon>Ascaridomorpha</taxon>
        <taxon>Ascaridoidea</taxon>
        <taxon>Anisakidae</taxon>
        <taxon>Anisakis</taxon>
        <taxon>Anisakis simplex complex</taxon>
    </lineage>
</organism>
<dbReference type="EMBL" id="UYRR01003833">
    <property type="protein sequence ID" value="VDK20491.1"/>
    <property type="molecule type" value="Genomic_DNA"/>
</dbReference>
<accession>A0A3P6PJR7</accession>
<dbReference type="InterPro" id="IPR029162">
    <property type="entry name" value="InaF-motif"/>
</dbReference>
<sequence length="86" mass="9936">MPAVALSIYYICIWDPGYVTKFPPDRRNLSDSYELPREELDHQQWQNGGAWRNSDTQKPSSRSVQRQFLHSDLNSVLNKNALLTNG</sequence>
<gene>
    <name evidence="2" type="ORF">ASIM_LOCUS2735</name>
</gene>
<proteinExistence type="predicted"/>
<dbReference type="Proteomes" id="UP000267096">
    <property type="component" value="Unassembled WGS sequence"/>
</dbReference>
<keyword evidence="3" id="KW-1185">Reference proteome</keyword>
<protein>
    <submittedName>
        <fullName evidence="2">Uncharacterized protein</fullName>
    </submittedName>
</protein>
<evidence type="ECO:0000313" key="3">
    <source>
        <dbReference type="Proteomes" id="UP000267096"/>
    </source>
</evidence>